<gene>
    <name evidence="1" type="ORF">S01H1_25737</name>
</gene>
<organism evidence="1">
    <name type="scientific">marine sediment metagenome</name>
    <dbReference type="NCBI Taxonomy" id="412755"/>
    <lineage>
        <taxon>unclassified sequences</taxon>
        <taxon>metagenomes</taxon>
        <taxon>ecological metagenomes</taxon>
    </lineage>
</organism>
<comment type="caution">
    <text evidence="1">The sequence shown here is derived from an EMBL/GenBank/DDBJ whole genome shotgun (WGS) entry which is preliminary data.</text>
</comment>
<dbReference type="EMBL" id="BARS01015570">
    <property type="protein sequence ID" value="GAF91922.1"/>
    <property type="molecule type" value="Genomic_DNA"/>
</dbReference>
<proteinExistence type="predicted"/>
<evidence type="ECO:0000313" key="1">
    <source>
        <dbReference type="EMBL" id="GAF91922.1"/>
    </source>
</evidence>
<reference evidence="1" key="1">
    <citation type="journal article" date="2014" name="Front. Microbiol.">
        <title>High frequency of phylogenetically diverse reductive dehalogenase-homologous genes in deep subseafloor sedimentary metagenomes.</title>
        <authorList>
            <person name="Kawai M."/>
            <person name="Futagami T."/>
            <person name="Toyoda A."/>
            <person name="Takaki Y."/>
            <person name="Nishi S."/>
            <person name="Hori S."/>
            <person name="Arai W."/>
            <person name="Tsubouchi T."/>
            <person name="Morono Y."/>
            <person name="Uchiyama I."/>
            <person name="Ito T."/>
            <person name="Fujiyama A."/>
            <person name="Inagaki F."/>
            <person name="Takami H."/>
        </authorList>
    </citation>
    <scope>NUCLEOTIDE SEQUENCE</scope>
    <source>
        <strain evidence="1">Expedition CK06-06</strain>
    </source>
</reference>
<sequence length="124" mass="14183">MLTMSATARLHRPPLHSLARQSVRVRLVPLLFGFLVAPPALAADLPYLRVFGNDEILWVYLRRSDHDETRSRQFAFRRRSETAADLYLPLPIEPVRGRVVHGAVRGSALHVFYGDGTHHRYVPF</sequence>
<accession>X0TUT1</accession>
<protein>
    <submittedName>
        <fullName evidence="1">Uncharacterized protein</fullName>
    </submittedName>
</protein>
<feature type="non-terminal residue" evidence="1">
    <location>
        <position position="124"/>
    </location>
</feature>
<dbReference type="AlphaFoldDB" id="X0TUT1"/>
<name>X0TUT1_9ZZZZ</name>